<dbReference type="EMBL" id="JBAWTH010000184">
    <property type="protein sequence ID" value="KAL2273507.1"/>
    <property type="molecule type" value="Genomic_DNA"/>
</dbReference>
<sequence>MLSSKKINNTELDQNDMRNRPWDHKYFQAVTDDYDRQNVMNEKMGFTDVVSRKTLAKDVKNTPGMMELNYFGYTEPYLKPHFDEFIDRSYGETRIAFYDSPYIQSMSQPYRGDPSQNLPPPPRISFCATNLITFIVLLHGHS</sequence>
<keyword evidence="2" id="KW-1185">Reference proteome</keyword>
<reference evidence="1 2" key="1">
    <citation type="submission" date="2024-03" db="EMBL/GenBank/DDBJ databases">
        <title>A high-quality draft genome sequence of Diaporthe vaccinii, a causative agent of upright dieback and viscid rot disease in cranberry plants.</title>
        <authorList>
            <person name="Sarrasin M."/>
            <person name="Lang B.F."/>
            <person name="Burger G."/>
        </authorList>
    </citation>
    <scope>NUCLEOTIDE SEQUENCE [LARGE SCALE GENOMIC DNA]</scope>
    <source>
        <strain evidence="1 2">IS7</strain>
    </source>
</reference>
<name>A0ABR4DTA2_9PEZI</name>
<protein>
    <submittedName>
        <fullName evidence="1">Uncharacterized protein</fullName>
    </submittedName>
</protein>
<accession>A0ABR4DTA2</accession>
<evidence type="ECO:0000313" key="2">
    <source>
        <dbReference type="Proteomes" id="UP001600888"/>
    </source>
</evidence>
<gene>
    <name evidence="1" type="ORF">FJTKL_04463</name>
</gene>
<proteinExistence type="predicted"/>
<organism evidence="1 2">
    <name type="scientific">Diaporthe vaccinii</name>
    <dbReference type="NCBI Taxonomy" id="105482"/>
    <lineage>
        <taxon>Eukaryota</taxon>
        <taxon>Fungi</taxon>
        <taxon>Dikarya</taxon>
        <taxon>Ascomycota</taxon>
        <taxon>Pezizomycotina</taxon>
        <taxon>Sordariomycetes</taxon>
        <taxon>Sordariomycetidae</taxon>
        <taxon>Diaporthales</taxon>
        <taxon>Diaporthaceae</taxon>
        <taxon>Diaporthe</taxon>
        <taxon>Diaporthe eres species complex</taxon>
    </lineage>
</organism>
<dbReference type="Proteomes" id="UP001600888">
    <property type="component" value="Unassembled WGS sequence"/>
</dbReference>
<evidence type="ECO:0000313" key="1">
    <source>
        <dbReference type="EMBL" id="KAL2273507.1"/>
    </source>
</evidence>
<comment type="caution">
    <text evidence="1">The sequence shown here is derived from an EMBL/GenBank/DDBJ whole genome shotgun (WGS) entry which is preliminary data.</text>
</comment>